<organism evidence="1 2">
    <name type="scientific">Hibiscus trionum</name>
    <name type="common">Flower of an hour</name>
    <dbReference type="NCBI Taxonomy" id="183268"/>
    <lineage>
        <taxon>Eukaryota</taxon>
        <taxon>Viridiplantae</taxon>
        <taxon>Streptophyta</taxon>
        <taxon>Embryophyta</taxon>
        <taxon>Tracheophyta</taxon>
        <taxon>Spermatophyta</taxon>
        <taxon>Magnoliopsida</taxon>
        <taxon>eudicotyledons</taxon>
        <taxon>Gunneridae</taxon>
        <taxon>Pentapetalae</taxon>
        <taxon>rosids</taxon>
        <taxon>malvids</taxon>
        <taxon>Malvales</taxon>
        <taxon>Malvaceae</taxon>
        <taxon>Malvoideae</taxon>
        <taxon>Hibiscus</taxon>
    </lineage>
</organism>
<proteinExistence type="predicted"/>
<dbReference type="EMBL" id="BSYR01000057">
    <property type="protein sequence ID" value="GMJ10652.1"/>
    <property type="molecule type" value="Genomic_DNA"/>
</dbReference>
<dbReference type="AlphaFoldDB" id="A0A9W7JCJ3"/>
<gene>
    <name evidence="1" type="ORF">HRI_004734400</name>
</gene>
<keyword evidence="2" id="KW-1185">Reference proteome</keyword>
<evidence type="ECO:0000313" key="2">
    <source>
        <dbReference type="Proteomes" id="UP001165190"/>
    </source>
</evidence>
<name>A0A9W7JCJ3_HIBTR</name>
<protein>
    <recommendedName>
        <fullName evidence="3">Aspartic peptidase DDI1-type domain-containing protein</fullName>
    </recommendedName>
</protein>
<dbReference type="Gene3D" id="2.40.70.10">
    <property type="entry name" value="Acid Proteases"/>
    <property type="match status" value="1"/>
</dbReference>
<dbReference type="SUPFAM" id="SSF50630">
    <property type="entry name" value="Acid proteases"/>
    <property type="match status" value="1"/>
</dbReference>
<dbReference type="Pfam" id="PF13650">
    <property type="entry name" value="Asp_protease_2"/>
    <property type="match status" value="1"/>
</dbReference>
<dbReference type="CDD" id="cd00303">
    <property type="entry name" value="retropepsin_like"/>
    <property type="match status" value="1"/>
</dbReference>
<dbReference type="PANTHER" id="PTHR33067:SF32">
    <property type="entry name" value="ASPARTIC PEPTIDASE DDI1-TYPE DOMAIN-CONTAINING PROTEIN"/>
    <property type="match status" value="1"/>
</dbReference>
<reference evidence="1" key="1">
    <citation type="submission" date="2023-05" db="EMBL/GenBank/DDBJ databases">
        <title>Genome and transcriptome analyses reveal genes involved in the formation of fine ridges on petal epidermal cells in Hibiscus trionum.</title>
        <authorList>
            <person name="Koshimizu S."/>
            <person name="Masuda S."/>
            <person name="Ishii T."/>
            <person name="Shirasu K."/>
            <person name="Hoshino A."/>
            <person name="Arita M."/>
        </authorList>
    </citation>
    <scope>NUCLEOTIDE SEQUENCE</scope>
    <source>
        <strain evidence="1">Hamamatsu line</strain>
    </source>
</reference>
<evidence type="ECO:0008006" key="3">
    <source>
        <dbReference type="Google" id="ProtNLM"/>
    </source>
</evidence>
<dbReference type="Proteomes" id="UP001165190">
    <property type="component" value="Unassembled WGS sequence"/>
</dbReference>
<comment type="caution">
    <text evidence="1">The sequence shown here is derived from an EMBL/GenBank/DDBJ whole genome shotgun (WGS) entry which is preliminary data.</text>
</comment>
<dbReference type="OrthoDB" id="1937287at2759"/>
<accession>A0A9W7JCJ3</accession>
<dbReference type="InterPro" id="IPR021109">
    <property type="entry name" value="Peptidase_aspartic_dom_sf"/>
</dbReference>
<evidence type="ECO:0000313" key="1">
    <source>
        <dbReference type="EMBL" id="GMJ10652.1"/>
    </source>
</evidence>
<sequence>MTQGCMVMLHNRAPPKMKDTGSFIIPCAIGNHYIGKALCDLGASINLMPKLVFEKLGIGKARPTTVMLQLADRSYVHSKGKIEDILVRVDKFIFHVDFLILDCEVDEHAPIILGRPFLATGRTVIDLKKGELTMRVNHQHIKLNIFQTLKQANSKQECQLIQATTGVNLTQDAPCLNSHCPGTDSRHCFDSYLDDFLDTFLDSQPEDYLDDPKDVN</sequence>
<dbReference type="PANTHER" id="PTHR33067">
    <property type="entry name" value="RNA-DIRECTED DNA POLYMERASE-RELATED"/>
    <property type="match status" value="1"/>
</dbReference>